<keyword evidence="2" id="KW-0472">Membrane</keyword>
<proteinExistence type="predicted"/>
<dbReference type="Proteomes" id="UP000595001">
    <property type="component" value="Chromosome"/>
</dbReference>
<feature type="transmembrane region" description="Helical" evidence="2">
    <location>
        <begin position="130"/>
        <end position="153"/>
    </location>
</feature>
<feature type="transmembrane region" description="Helical" evidence="2">
    <location>
        <begin position="89"/>
        <end position="110"/>
    </location>
</feature>
<feature type="region of interest" description="Disordered" evidence="1">
    <location>
        <begin position="25"/>
        <end position="54"/>
    </location>
</feature>
<accession>A0A7T3KWG4</accession>
<evidence type="ECO:0000256" key="2">
    <source>
        <dbReference type="SAM" id="Phobius"/>
    </source>
</evidence>
<evidence type="ECO:0000313" key="4">
    <source>
        <dbReference type="Proteomes" id="UP000595001"/>
    </source>
</evidence>
<evidence type="ECO:0000256" key="1">
    <source>
        <dbReference type="SAM" id="MobiDB-lite"/>
    </source>
</evidence>
<dbReference type="AlphaFoldDB" id="A0A7T3KWG4"/>
<dbReference type="GeneID" id="60587968"/>
<organism evidence="3 4">
    <name type="scientific">Halosimplex litoreum</name>
    <dbReference type="NCBI Taxonomy" id="1198301"/>
    <lineage>
        <taxon>Archaea</taxon>
        <taxon>Methanobacteriati</taxon>
        <taxon>Methanobacteriota</taxon>
        <taxon>Stenosarchaea group</taxon>
        <taxon>Halobacteria</taxon>
        <taxon>Halobacteriales</taxon>
        <taxon>Haloarculaceae</taxon>
        <taxon>Halosimplex</taxon>
    </lineage>
</organism>
<evidence type="ECO:0000313" key="3">
    <source>
        <dbReference type="EMBL" id="QPV64119.1"/>
    </source>
</evidence>
<dbReference type="KEGG" id="hlt:I7X12_05705"/>
<keyword evidence="4" id="KW-1185">Reference proteome</keyword>
<dbReference type="RefSeq" id="WP_198062893.1">
    <property type="nucleotide sequence ID" value="NZ_CP065856.1"/>
</dbReference>
<keyword evidence="2" id="KW-1133">Transmembrane helix</keyword>
<gene>
    <name evidence="3" type="ORF">I7X12_05705</name>
</gene>
<dbReference type="EMBL" id="CP065856">
    <property type="protein sequence ID" value="QPV64119.1"/>
    <property type="molecule type" value="Genomic_DNA"/>
</dbReference>
<feature type="transmembrane region" description="Helical" evidence="2">
    <location>
        <begin position="59"/>
        <end position="82"/>
    </location>
</feature>
<sequence>MSGRDEGESGLDRDEAWEIGVQPTGFGISAAPEHSAGRPPSPDDRSGRSGATDPSDGRLIVTLLAALAVTGLGALGTLLLATNNGSARLFLVAVGLGVGYVGCRLTLPVLLYRDGSTVWSGDSDRAQLVWIYVVASAVTPPGLAEVTGVAYLVHRRFRVESGSVR</sequence>
<keyword evidence="2" id="KW-0812">Transmembrane</keyword>
<reference evidence="3 4" key="1">
    <citation type="submission" date="2020-12" db="EMBL/GenBank/DDBJ databases">
        <title>Halosimplex halophilum sp. nov. and Halosimplex salinum sp. nov., two new members of the genus Halosimplex.</title>
        <authorList>
            <person name="Cui H.L."/>
        </authorList>
    </citation>
    <scope>NUCLEOTIDE SEQUENCE [LARGE SCALE GENOMIC DNA]</scope>
    <source>
        <strain evidence="3 4">YGH94</strain>
    </source>
</reference>
<protein>
    <submittedName>
        <fullName evidence="3">Uncharacterized protein</fullName>
    </submittedName>
</protein>
<name>A0A7T3KWG4_9EURY</name>